<keyword evidence="2" id="KW-0812">Transmembrane</keyword>
<proteinExistence type="predicted"/>
<dbReference type="Proteomes" id="UP000262477">
    <property type="component" value="Unassembled WGS sequence"/>
</dbReference>
<feature type="compositionally biased region" description="Acidic residues" evidence="1">
    <location>
        <begin position="194"/>
        <end position="205"/>
    </location>
</feature>
<accession>A0A371Q8J0</accession>
<evidence type="ECO:0000313" key="4">
    <source>
        <dbReference type="Proteomes" id="UP000262477"/>
    </source>
</evidence>
<sequence length="205" mass="21821">MTHEITITEQLRAVELSNRCTRLLSLDMIWSERLTYSGQRSSSSTELANIGREMAKELADIQKDLDFVYALAAEVPDELGIVAQRAIESINAFGGTEVEELYRKADLVESGETPDGDLPRRVWGAIAAVGGFLTIAAGAGAAAVTGPLGVVILPSAAAVGGPLLGAGIAALLQEKKADEAQKREKEGRGKKEGEEEEGEEEKVKK</sequence>
<name>A0A371Q8J0_STRIH</name>
<feature type="transmembrane region" description="Helical" evidence="2">
    <location>
        <begin position="122"/>
        <end position="144"/>
    </location>
</feature>
<reference evidence="3 4" key="1">
    <citation type="submission" date="2018-08" db="EMBL/GenBank/DDBJ databases">
        <title>Streptomyces NEAU-D10 sp. nov., a novel Actinomycete isolated from soil.</title>
        <authorList>
            <person name="Jin L."/>
        </authorList>
    </citation>
    <scope>NUCLEOTIDE SEQUENCE [LARGE SCALE GENOMIC DNA]</scope>
    <source>
        <strain evidence="3 4">NEAU-D10</strain>
    </source>
</reference>
<evidence type="ECO:0000256" key="2">
    <source>
        <dbReference type="SAM" id="Phobius"/>
    </source>
</evidence>
<evidence type="ECO:0000256" key="1">
    <source>
        <dbReference type="SAM" id="MobiDB-lite"/>
    </source>
</evidence>
<feature type="region of interest" description="Disordered" evidence="1">
    <location>
        <begin position="177"/>
        <end position="205"/>
    </location>
</feature>
<evidence type="ECO:0000313" key="3">
    <source>
        <dbReference type="EMBL" id="REK91001.1"/>
    </source>
</evidence>
<keyword evidence="2" id="KW-1133">Transmembrane helix</keyword>
<keyword evidence="2" id="KW-0472">Membrane</keyword>
<feature type="compositionally biased region" description="Basic and acidic residues" evidence="1">
    <location>
        <begin position="177"/>
        <end position="193"/>
    </location>
</feature>
<comment type="caution">
    <text evidence="3">The sequence shown here is derived from an EMBL/GenBank/DDBJ whole genome shotgun (WGS) entry which is preliminary data.</text>
</comment>
<feature type="transmembrane region" description="Helical" evidence="2">
    <location>
        <begin position="150"/>
        <end position="172"/>
    </location>
</feature>
<protein>
    <submittedName>
        <fullName evidence="3">Uncharacterized protein</fullName>
    </submittedName>
</protein>
<keyword evidence="4" id="KW-1185">Reference proteome</keyword>
<organism evidence="3 4">
    <name type="scientific">Streptomyces inhibens</name>
    <dbReference type="NCBI Taxonomy" id="2293571"/>
    <lineage>
        <taxon>Bacteria</taxon>
        <taxon>Bacillati</taxon>
        <taxon>Actinomycetota</taxon>
        <taxon>Actinomycetes</taxon>
        <taxon>Kitasatosporales</taxon>
        <taxon>Streptomycetaceae</taxon>
        <taxon>Streptomyces</taxon>
    </lineage>
</organism>
<gene>
    <name evidence="3" type="ORF">DY245_07005</name>
</gene>
<dbReference type="AlphaFoldDB" id="A0A371Q8J0"/>
<dbReference type="RefSeq" id="WP_128504608.1">
    <property type="nucleotide sequence ID" value="NZ_QUAC01000048.1"/>
</dbReference>
<dbReference type="EMBL" id="QUAC01000048">
    <property type="protein sequence ID" value="REK91001.1"/>
    <property type="molecule type" value="Genomic_DNA"/>
</dbReference>